<dbReference type="AlphaFoldDB" id="A0A811YF00"/>
<gene>
    <name evidence="1" type="ORF">NYPRO_LOCUS8349</name>
</gene>
<organism evidence="1 2">
    <name type="scientific">Nyctereutes procyonoides</name>
    <name type="common">Raccoon dog</name>
    <name type="synonym">Canis procyonoides</name>
    <dbReference type="NCBI Taxonomy" id="34880"/>
    <lineage>
        <taxon>Eukaryota</taxon>
        <taxon>Metazoa</taxon>
        <taxon>Chordata</taxon>
        <taxon>Craniata</taxon>
        <taxon>Vertebrata</taxon>
        <taxon>Euteleostomi</taxon>
        <taxon>Mammalia</taxon>
        <taxon>Eutheria</taxon>
        <taxon>Laurasiatheria</taxon>
        <taxon>Carnivora</taxon>
        <taxon>Caniformia</taxon>
        <taxon>Canidae</taxon>
        <taxon>Nyctereutes</taxon>
    </lineage>
</organism>
<reference evidence="1" key="1">
    <citation type="submission" date="2020-12" db="EMBL/GenBank/DDBJ databases">
        <authorList>
            <consortium name="Molecular Ecology Group"/>
        </authorList>
    </citation>
    <scope>NUCLEOTIDE SEQUENCE</scope>
    <source>
        <strain evidence="1">TBG_1078</strain>
    </source>
</reference>
<accession>A0A811YF00</accession>
<evidence type="ECO:0000313" key="2">
    <source>
        <dbReference type="Proteomes" id="UP000645828"/>
    </source>
</evidence>
<sequence>MGGSEEKYSHLLSVAGIICPPCMGLGKYRVYSSAQITWIELVAGGVWRQMGHRDTWRGRSCEDGGRDWSYAATSQGTPEATSHWKRQGKILSWRLWRECGPADTLILFCFVFNLKFKNLKI</sequence>
<proteinExistence type="predicted"/>
<protein>
    <submittedName>
        <fullName evidence="1">(raccoon dog) hypothetical protein</fullName>
    </submittedName>
</protein>
<name>A0A811YF00_NYCPR</name>
<keyword evidence="2" id="KW-1185">Reference proteome</keyword>
<dbReference type="EMBL" id="CAJHUB010000675">
    <property type="protein sequence ID" value="CAD7675554.1"/>
    <property type="molecule type" value="Genomic_DNA"/>
</dbReference>
<evidence type="ECO:0000313" key="1">
    <source>
        <dbReference type="EMBL" id="CAD7675554.1"/>
    </source>
</evidence>
<dbReference type="Proteomes" id="UP000645828">
    <property type="component" value="Unassembled WGS sequence"/>
</dbReference>
<comment type="caution">
    <text evidence="1">The sequence shown here is derived from an EMBL/GenBank/DDBJ whole genome shotgun (WGS) entry which is preliminary data.</text>
</comment>